<dbReference type="AlphaFoldDB" id="A0A0H4PIH9"/>
<evidence type="ECO:0000313" key="2">
    <source>
        <dbReference type="EMBL" id="AKP52860.1"/>
    </source>
</evidence>
<dbReference type="OrthoDB" id="9791273at2"/>
<dbReference type="InterPro" id="IPR026889">
    <property type="entry name" value="Zn_Tnp"/>
</dbReference>
<reference evidence="2 3" key="1">
    <citation type="submission" date="2015-07" db="EMBL/GenBank/DDBJ databases">
        <authorList>
            <person name="Kim K.M."/>
        </authorList>
    </citation>
    <scope>NUCLEOTIDE SEQUENCE [LARGE SCALE GENOMIC DNA]</scope>
    <source>
        <strain evidence="2 3">KCTC 12363</strain>
    </source>
</reference>
<proteinExistence type="predicted"/>
<name>A0A0H4PIH9_9BACT</name>
<protein>
    <recommendedName>
        <fullName evidence="1">Transposase zinc-binding domain-containing protein</fullName>
    </recommendedName>
</protein>
<dbReference type="Pfam" id="PF14319">
    <property type="entry name" value="Zn_Tnp_IS91"/>
    <property type="match status" value="1"/>
</dbReference>
<dbReference type="PANTHER" id="PTHR37023:SF1">
    <property type="entry name" value="ISSOD25 TRANSPOSASE TNPA_ISSOD25"/>
    <property type="match status" value="1"/>
</dbReference>
<accession>A0A0H4PIH9</accession>
<gene>
    <name evidence="2" type="ORF">CA2015_3473</name>
</gene>
<dbReference type="EMBL" id="CP012040">
    <property type="protein sequence ID" value="AKP52860.1"/>
    <property type="molecule type" value="Genomic_DNA"/>
</dbReference>
<dbReference type="KEGG" id="camu:CA2015_3473"/>
<organism evidence="2 3">
    <name type="scientific">Cyclobacterium amurskyense</name>
    <dbReference type="NCBI Taxonomy" id="320787"/>
    <lineage>
        <taxon>Bacteria</taxon>
        <taxon>Pseudomonadati</taxon>
        <taxon>Bacteroidota</taxon>
        <taxon>Cytophagia</taxon>
        <taxon>Cytophagales</taxon>
        <taxon>Cyclobacteriaceae</taxon>
        <taxon>Cyclobacterium</taxon>
    </lineage>
</organism>
<feature type="domain" description="Transposase zinc-binding" evidence="1">
    <location>
        <begin position="2"/>
        <end position="53"/>
    </location>
</feature>
<dbReference type="Proteomes" id="UP000036520">
    <property type="component" value="Chromosome"/>
</dbReference>
<sequence length="153" mass="17339">MSVCKSCGVETISYNSCRNRHCPKCQVTNREKWILDRESELLPVPYYHIVFTLPHSFNELLPHYDKEIYTALFAASWLTIQKFSADPKYLGAKTGMESILHIPMRYAFGTGSGDSNSGSTPMFTVSCQEVELHLQENGNPADIKTNTSFLKEH</sequence>
<dbReference type="STRING" id="320787.CA2015_3473"/>
<evidence type="ECO:0000313" key="3">
    <source>
        <dbReference type="Proteomes" id="UP000036520"/>
    </source>
</evidence>
<keyword evidence="3" id="KW-1185">Reference proteome</keyword>
<dbReference type="PANTHER" id="PTHR37023">
    <property type="entry name" value="TRANSPOSASE"/>
    <property type="match status" value="1"/>
</dbReference>
<evidence type="ECO:0000259" key="1">
    <source>
        <dbReference type="Pfam" id="PF14319"/>
    </source>
</evidence>